<reference evidence="4" key="2">
    <citation type="submission" date="2016-12" db="EMBL/GenBank/DDBJ databases">
        <authorList>
            <person name="Gaudriault S."/>
        </authorList>
    </citation>
    <scope>NUCLEOTIDE SEQUENCE [LARGE SCALE GENOMIC DNA]</scope>
    <source>
        <strain evidence="4">HGB1681 (deposited as PTA-6826 in the American Type Culture Collection)</strain>
    </source>
</reference>
<accession>A0A1N6MSX9</accession>
<evidence type="ECO:0000256" key="1">
    <source>
        <dbReference type="SAM" id="MobiDB-lite"/>
    </source>
</evidence>
<protein>
    <submittedName>
        <fullName evidence="3">Uncharacterized protein</fullName>
    </submittedName>
</protein>
<sequence length="142" mass="15034">MLLKNYSSGFKAVLQLLGLSESDVTKTVVTPSSPQNFLRPDDPQSLAPSHHSNVSSAAELLILSGIPPVEAPIAFPATVDVFAIGKLVIANGEILKISSSNSQPIVVAVDTLVLEQGGQLICDANVILNVQTYTQTQENTHE</sequence>
<dbReference type="Proteomes" id="UP000224871">
    <property type="component" value="Unassembled WGS sequence"/>
</dbReference>
<organism evidence="3 4">
    <name type="scientific">Xenorhabdus innexi</name>
    <dbReference type="NCBI Taxonomy" id="290109"/>
    <lineage>
        <taxon>Bacteria</taxon>
        <taxon>Pseudomonadati</taxon>
        <taxon>Pseudomonadota</taxon>
        <taxon>Gammaproteobacteria</taxon>
        <taxon>Enterobacterales</taxon>
        <taxon>Morganellaceae</taxon>
        <taxon>Xenorhabdus</taxon>
    </lineage>
</organism>
<evidence type="ECO:0000313" key="5">
    <source>
        <dbReference type="Proteomes" id="UP000224871"/>
    </source>
</evidence>
<reference evidence="3" key="1">
    <citation type="submission" date="2016-12" db="EMBL/GenBank/DDBJ databases">
        <authorList>
            <person name="Song W.-J."/>
            <person name="Kurnit D.M."/>
        </authorList>
    </citation>
    <scope>NUCLEOTIDE SEQUENCE [LARGE SCALE GENOMIC DNA]</scope>
    <source>
        <strain evidence="3">HGB1681</strain>
    </source>
</reference>
<evidence type="ECO:0000313" key="2">
    <source>
        <dbReference type="EMBL" id="PHM30366.1"/>
    </source>
</evidence>
<dbReference type="Proteomes" id="UP000196435">
    <property type="component" value="Unassembled WGS sequence"/>
</dbReference>
<name>A0A1N6MSX9_9GAMM</name>
<dbReference type="EMBL" id="NIBU01000055">
    <property type="protein sequence ID" value="PHM30366.1"/>
    <property type="molecule type" value="Genomic_DNA"/>
</dbReference>
<evidence type="ECO:0000313" key="3">
    <source>
        <dbReference type="EMBL" id="SIP71930.1"/>
    </source>
</evidence>
<evidence type="ECO:0000313" key="4">
    <source>
        <dbReference type="Proteomes" id="UP000196435"/>
    </source>
</evidence>
<feature type="region of interest" description="Disordered" evidence="1">
    <location>
        <begin position="31"/>
        <end position="51"/>
    </location>
</feature>
<dbReference type="AlphaFoldDB" id="A0A1N6MSX9"/>
<dbReference type="RefSeq" id="WP_086952940.1">
    <property type="nucleotide sequence ID" value="NZ_CAWNQC010000254.1"/>
</dbReference>
<reference evidence="2 5" key="3">
    <citation type="journal article" date="2017" name="Nat. Microbiol.">
        <title>Natural product diversity associated with the nematode symbionts Photorhabdus and Xenorhabdus.</title>
        <authorList>
            <person name="Tobias N.J."/>
            <person name="Wolff H."/>
            <person name="Djahanschiri B."/>
            <person name="Grundmann F."/>
            <person name="Kronenwerth M."/>
            <person name="Shi Y.M."/>
            <person name="Simonyi S."/>
            <person name="Grun P."/>
            <person name="Shapiro-Ilan D."/>
            <person name="Pidot S.J."/>
            <person name="Stinear T.P."/>
            <person name="Ebersberger I."/>
            <person name="Bode H.B."/>
        </authorList>
    </citation>
    <scope>NUCLEOTIDE SEQUENCE [LARGE SCALE GENOMIC DNA]</scope>
    <source>
        <strain evidence="2 5">DSM 16336</strain>
    </source>
</reference>
<gene>
    <name evidence="2" type="ORF">Xinn_03300</name>
    <name evidence="3" type="ORF">XIS1_130008</name>
</gene>
<dbReference type="EMBL" id="FTLG01000035">
    <property type="protein sequence ID" value="SIP71930.1"/>
    <property type="molecule type" value="Genomic_DNA"/>
</dbReference>
<keyword evidence="5" id="KW-1185">Reference proteome</keyword>
<proteinExistence type="predicted"/>
<dbReference type="OrthoDB" id="2625977at2"/>